<reference evidence="1 2" key="1">
    <citation type="submission" date="2006-03" db="EMBL/GenBank/DDBJ databases">
        <title>Complete sequence of Methylobacillus flagellatus KT.</title>
        <authorList>
            <consortium name="US DOE Joint Genome Institute"/>
            <person name="Copeland A."/>
            <person name="Lucas S."/>
            <person name="Lapidus A."/>
            <person name="Barry K."/>
            <person name="Detter J.C."/>
            <person name="Glavina del Rio T."/>
            <person name="Hammon N."/>
            <person name="Israni S."/>
            <person name="Dalin E."/>
            <person name="Tice H."/>
            <person name="Pitluck S."/>
            <person name="Brettin T."/>
            <person name="Bruce D."/>
            <person name="Han C."/>
            <person name="Tapia R."/>
            <person name="Saunders E."/>
            <person name="Gilna P."/>
            <person name="Schmutz J."/>
            <person name="Larimer F."/>
            <person name="Land M."/>
            <person name="Kyrpides N."/>
            <person name="Anderson I."/>
            <person name="Richardson P."/>
        </authorList>
    </citation>
    <scope>NUCLEOTIDE SEQUENCE [LARGE SCALE GENOMIC DNA]</scope>
    <source>
        <strain evidence="2">KT / ATCC 51484 / DSM 6875</strain>
    </source>
</reference>
<dbReference type="Proteomes" id="UP000002440">
    <property type="component" value="Chromosome"/>
</dbReference>
<dbReference type="Gene3D" id="3.30.300.20">
    <property type="match status" value="1"/>
</dbReference>
<dbReference type="PANTHER" id="PTHR34352:SF1">
    <property type="entry name" value="PROTEIN YHFA"/>
    <property type="match status" value="1"/>
</dbReference>
<dbReference type="STRING" id="265072.Mfla_0380"/>
<organism evidence="1 2">
    <name type="scientific">Methylobacillus flagellatus (strain ATCC 51484 / DSM 6875 / VKM B-1610 / KT)</name>
    <dbReference type="NCBI Taxonomy" id="265072"/>
    <lineage>
        <taxon>Bacteria</taxon>
        <taxon>Pseudomonadati</taxon>
        <taxon>Pseudomonadota</taxon>
        <taxon>Betaproteobacteria</taxon>
        <taxon>Nitrosomonadales</taxon>
        <taxon>Methylophilaceae</taxon>
        <taxon>Methylobacillus</taxon>
    </lineage>
</organism>
<evidence type="ECO:0000313" key="1">
    <source>
        <dbReference type="EMBL" id="ABE48651.1"/>
    </source>
</evidence>
<protein>
    <submittedName>
        <fullName evidence="1">OsmC-like protein</fullName>
    </submittedName>
</protein>
<dbReference type="NCBIfam" id="NF008009">
    <property type="entry name" value="PRK10738.1"/>
    <property type="match status" value="1"/>
</dbReference>
<dbReference type="InterPro" id="IPR015946">
    <property type="entry name" value="KH_dom-like_a/b"/>
</dbReference>
<dbReference type="HOGENOM" id="CLU_114057_1_2_4"/>
<dbReference type="InterPro" id="IPR003718">
    <property type="entry name" value="OsmC/Ohr_fam"/>
</dbReference>
<sequence length="154" mass="16656">MLFDGSTLDGTKNEMKARVKWIENVCFMGESETGHAVVLDGAPEAGGRNLGMRPMEMLLIGMGACTSFDVVTILKKSRQPVTDCVAEISAERANDIPKVFTKIHVHFVVTGKGLNPAQVERAVKLSAEKYCSASIMLGKAAEVTHDFEIAEAEL</sequence>
<evidence type="ECO:0000313" key="2">
    <source>
        <dbReference type="Proteomes" id="UP000002440"/>
    </source>
</evidence>
<proteinExistence type="predicted"/>
<dbReference type="InterPro" id="IPR036102">
    <property type="entry name" value="OsmC/Ohrsf"/>
</dbReference>
<dbReference type="Pfam" id="PF02566">
    <property type="entry name" value="OsmC"/>
    <property type="match status" value="1"/>
</dbReference>
<dbReference type="eggNOG" id="COG1765">
    <property type="taxonomic scope" value="Bacteria"/>
</dbReference>
<accession>Q1H4D6</accession>
<name>Q1H4D6_METFK</name>
<dbReference type="PANTHER" id="PTHR34352">
    <property type="entry name" value="PROTEIN YHFA"/>
    <property type="match status" value="1"/>
</dbReference>
<dbReference type="SUPFAM" id="SSF82784">
    <property type="entry name" value="OsmC-like"/>
    <property type="match status" value="1"/>
</dbReference>
<dbReference type="AlphaFoldDB" id="Q1H4D6"/>
<gene>
    <name evidence="1" type="ordered locus">Mfla_0380</name>
</gene>
<keyword evidence="2" id="KW-1185">Reference proteome</keyword>
<dbReference type="KEGG" id="mfa:Mfla_0380"/>
<dbReference type="Gene3D" id="2.20.25.10">
    <property type="match status" value="1"/>
</dbReference>
<dbReference type="EMBL" id="CP000284">
    <property type="protein sequence ID" value="ABE48651.1"/>
    <property type="molecule type" value="Genomic_DNA"/>
</dbReference>